<dbReference type="InterPro" id="IPR001791">
    <property type="entry name" value="Laminin_G"/>
</dbReference>
<dbReference type="PROSITE" id="PS00022">
    <property type="entry name" value="EGF_1"/>
    <property type="match status" value="2"/>
</dbReference>
<evidence type="ECO:0000256" key="2">
    <source>
        <dbReference type="PROSITE-ProRule" id="PRU00076"/>
    </source>
</evidence>
<feature type="compositionally biased region" description="Basic and acidic residues" evidence="3">
    <location>
        <begin position="688"/>
        <end position="698"/>
    </location>
</feature>
<dbReference type="InterPro" id="IPR001881">
    <property type="entry name" value="EGF-like_Ca-bd_dom"/>
</dbReference>
<dbReference type="InterPro" id="IPR050372">
    <property type="entry name" value="Neurexin-related_CASP"/>
</dbReference>
<accession>A0A226DZG6</accession>
<feature type="domain" description="EGF-like" evidence="5">
    <location>
        <begin position="766"/>
        <end position="802"/>
    </location>
</feature>
<dbReference type="GO" id="GO:0016020">
    <property type="term" value="C:membrane"/>
    <property type="evidence" value="ECO:0007669"/>
    <property type="project" value="UniProtKB-SubCell"/>
</dbReference>
<dbReference type="EMBL" id="LNIX01000008">
    <property type="protein sequence ID" value="OXA50862.1"/>
    <property type="molecule type" value="Genomic_DNA"/>
</dbReference>
<dbReference type="CDD" id="cd00054">
    <property type="entry name" value="EGF_CA"/>
    <property type="match status" value="3"/>
</dbReference>
<dbReference type="Pfam" id="PF02210">
    <property type="entry name" value="Laminin_G_2"/>
    <property type="match status" value="1"/>
</dbReference>
<feature type="compositionally biased region" description="Polar residues" evidence="3">
    <location>
        <begin position="296"/>
        <end position="306"/>
    </location>
</feature>
<dbReference type="InterPro" id="IPR013320">
    <property type="entry name" value="ConA-like_dom_sf"/>
</dbReference>
<comment type="caution">
    <text evidence="6">The sequence shown here is derived from an EMBL/GenBank/DDBJ whole genome shotgun (WGS) entry which is preliminary data.</text>
</comment>
<dbReference type="SMART" id="SM00181">
    <property type="entry name" value="EGF"/>
    <property type="match status" value="4"/>
</dbReference>
<feature type="disulfide bond" evidence="2">
    <location>
        <begin position="792"/>
        <end position="801"/>
    </location>
</feature>
<evidence type="ECO:0000259" key="4">
    <source>
        <dbReference type="PROSITE" id="PS50025"/>
    </source>
</evidence>
<keyword evidence="2" id="KW-0245">EGF-like domain</keyword>
<dbReference type="PROSITE" id="PS50026">
    <property type="entry name" value="EGF_3"/>
    <property type="match status" value="2"/>
</dbReference>
<dbReference type="PROSITE" id="PS50025">
    <property type="entry name" value="LAM_G_DOMAIN"/>
    <property type="match status" value="2"/>
</dbReference>
<evidence type="ECO:0000259" key="5">
    <source>
        <dbReference type="PROSITE" id="PS50026"/>
    </source>
</evidence>
<name>A0A226DZG6_FOLCA</name>
<feature type="region of interest" description="Disordered" evidence="3">
    <location>
        <begin position="241"/>
        <end position="343"/>
    </location>
</feature>
<dbReference type="SUPFAM" id="SSF57196">
    <property type="entry name" value="EGF/Laminin"/>
    <property type="match status" value="1"/>
</dbReference>
<dbReference type="Gene3D" id="2.10.25.10">
    <property type="entry name" value="Laminin"/>
    <property type="match status" value="3"/>
</dbReference>
<dbReference type="Gene3D" id="2.60.120.200">
    <property type="match status" value="3"/>
</dbReference>
<dbReference type="Proteomes" id="UP000198287">
    <property type="component" value="Unassembled WGS sequence"/>
</dbReference>
<feature type="region of interest" description="Disordered" evidence="3">
    <location>
        <begin position="130"/>
        <end position="174"/>
    </location>
</feature>
<evidence type="ECO:0000256" key="3">
    <source>
        <dbReference type="SAM" id="MobiDB-lite"/>
    </source>
</evidence>
<dbReference type="SMART" id="SM00282">
    <property type="entry name" value="LamG"/>
    <property type="match status" value="2"/>
</dbReference>
<dbReference type="PANTHER" id="PTHR15036:SF85">
    <property type="entry name" value="SP2353, ISOFORM A"/>
    <property type="match status" value="1"/>
</dbReference>
<keyword evidence="1 2" id="KW-1015">Disulfide bond</keyword>
<dbReference type="InterPro" id="IPR000742">
    <property type="entry name" value="EGF"/>
</dbReference>
<dbReference type="InterPro" id="IPR009030">
    <property type="entry name" value="Growth_fac_rcpt_cys_sf"/>
</dbReference>
<feature type="domain" description="Laminin G" evidence="4">
    <location>
        <begin position="475"/>
        <end position="764"/>
    </location>
</feature>
<feature type="compositionally biased region" description="Low complexity" evidence="3">
    <location>
        <begin position="645"/>
        <end position="682"/>
    </location>
</feature>
<dbReference type="SMART" id="SM00179">
    <property type="entry name" value="EGF_CA"/>
    <property type="match status" value="3"/>
</dbReference>
<dbReference type="OrthoDB" id="10014052at2759"/>
<keyword evidence="7" id="KW-1185">Reference proteome</keyword>
<dbReference type="AlphaFoldDB" id="A0A226DZG6"/>
<dbReference type="STRING" id="158441.A0A226DZG6"/>
<reference evidence="6 7" key="1">
    <citation type="submission" date="2015-12" db="EMBL/GenBank/DDBJ databases">
        <title>The genome of Folsomia candida.</title>
        <authorList>
            <person name="Faddeeva A."/>
            <person name="Derks M.F."/>
            <person name="Anvar Y."/>
            <person name="Smit S."/>
            <person name="Van Straalen N."/>
            <person name="Roelofs D."/>
        </authorList>
    </citation>
    <scope>NUCLEOTIDE SEQUENCE [LARGE SCALE GENOMIC DNA]</scope>
    <source>
        <strain evidence="6 7">VU population</strain>
        <tissue evidence="6">Whole body</tissue>
    </source>
</reference>
<feature type="compositionally biased region" description="Basic and acidic residues" evidence="3">
    <location>
        <begin position="145"/>
        <end position="157"/>
    </location>
</feature>
<dbReference type="GO" id="GO:0048513">
    <property type="term" value="P:animal organ development"/>
    <property type="evidence" value="ECO:0007669"/>
    <property type="project" value="UniProtKB-ARBA"/>
</dbReference>
<proteinExistence type="predicted"/>
<evidence type="ECO:0000313" key="7">
    <source>
        <dbReference type="Proteomes" id="UP000198287"/>
    </source>
</evidence>
<dbReference type="PROSITE" id="PS01186">
    <property type="entry name" value="EGF_2"/>
    <property type="match status" value="2"/>
</dbReference>
<organism evidence="6 7">
    <name type="scientific">Folsomia candida</name>
    <name type="common">Springtail</name>
    <dbReference type="NCBI Taxonomy" id="158441"/>
    <lineage>
        <taxon>Eukaryota</taxon>
        <taxon>Metazoa</taxon>
        <taxon>Ecdysozoa</taxon>
        <taxon>Arthropoda</taxon>
        <taxon>Hexapoda</taxon>
        <taxon>Collembola</taxon>
        <taxon>Entomobryomorpha</taxon>
        <taxon>Isotomoidea</taxon>
        <taxon>Isotomidae</taxon>
        <taxon>Proisotominae</taxon>
        <taxon>Folsomia</taxon>
    </lineage>
</organism>
<feature type="domain" description="Laminin G" evidence="4">
    <location>
        <begin position="807"/>
        <end position="1000"/>
    </location>
</feature>
<dbReference type="CDD" id="cd00110">
    <property type="entry name" value="LamG"/>
    <property type="match status" value="3"/>
</dbReference>
<dbReference type="GO" id="GO:0005509">
    <property type="term" value="F:calcium ion binding"/>
    <property type="evidence" value="ECO:0007669"/>
    <property type="project" value="InterPro"/>
</dbReference>
<comment type="caution">
    <text evidence="2">Lacks conserved residue(s) required for the propagation of feature annotation.</text>
</comment>
<dbReference type="Pfam" id="PF00008">
    <property type="entry name" value="EGF"/>
    <property type="match status" value="1"/>
</dbReference>
<evidence type="ECO:0000256" key="1">
    <source>
        <dbReference type="ARBA" id="ARBA00023157"/>
    </source>
</evidence>
<sequence>MAVSFSLKNLLVSDTLVLMPYGVQFVHHPISTRPPFPPSNKVKFVEEEGKCGSSSPCVQLCVELHDGTFECQCRPGYRLLLDGYSCVELGNATYPDDEDSDELESDVDYSLADQKSSILLKAAKSAVPVAPKIVSSTPSPPSGDGDDKNSFELEGRPLPRPAASSSYQRKKPKAYLKEGSSGAIAAAKVEAQERNKYLRKFYPIDDPRVGQVDFFGLDPDVMAKATAKGLKLTPTAFGVTKAGQKGKKDKDHFGGGERDDADEELDSDEEDFILPPRALPLKNMQGDAPSPPVISAMSSSPQSDATVQKKVAGPLPPAPGGEEQQVSSSAPPPPAGKQETAEPCPLKCNRGQCIKESLDELGFRCLCPMGTRGTFCEIGGAGDSAEFDEFLIPSDSYISWNGWNGSLDTGNVFSAHSHYTKCFENVYPTQASQPPTHLSSSRSETNPFLRHRHHVSDGDGGGGEQVELFEEGGGYNSGLFRGRSWVAFPVLHDAYMADQISLEFRPQSANGILLLTGERDDLSGDYLALFLKDGYLEFRFDCGSGSGLVRSAAPVKLEQWNKASIVRRRWDGWMQLNDGPFTQGRSKGLFSRITFRQPVYIGGQGNITFNSVSSIQSNFDDEPELASSSSSAASNLATSNEAYTTTTTPTAAGSTFTSPAGSSPSSSSSSSSPPFTEPTTTPVLSFGESEKDAEGENKYKNVKNVAADANSVSEDVSESGVVEVLKRVGGFQGCLRNLVINDRVYRFGLEPAGDSLQGFDIENCNDQGVCDLVKCQHGGQCLVQKDLVQCLCPLGFSGPMCETPLDLQIPSFNGSSYLKYGGLGLTRVLSWLELEVVIKPDAMDGLIIYNGYKTDGMGDFISLIIDQGYIESDAPIALSEWHHIHVSRTSRLISLRIDNQPPLMALTPGAFTQLSLPHNLFLGGIPDPDWLSPKVKVQGGFTGCIQKLLVINEKKSSWHFIYAVFLENNDKNHYNFQLVINEKPLRIMGSAMSGVNLENCEHPCLRNPCDHGGDCVPSLDTFKCHCPLGFRDPYCQTRMDKEDVITAPKFIGDSYLRFTNPRIIKRLSGWRLNLSFSLKTESSRGLLMWAGRKWMTSASDFISMGLRNGGLEESRHHSVNRYMEGFVGCLTDMVLGSERVALLQEASEGRNVDYCD</sequence>
<dbReference type="SUPFAM" id="SSF49899">
    <property type="entry name" value="Concanavalin A-like lectins/glucanases"/>
    <property type="match status" value="3"/>
</dbReference>
<feature type="compositionally biased region" description="Acidic residues" evidence="3">
    <location>
        <begin position="259"/>
        <end position="272"/>
    </location>
</feature>
<gene>
    <name evidence="6" type="ORF">Fcan01_14038</name>
</gene>
<protein>
    <submittedName>
        <fullName evidence="6">Pikachurin</fullName>
    </submittedName>
</protein>
<feature type="region of interest" description="Disordered" evidence="3">
    <location>
        <begin position="645"/>
        <end position="698"/>
    </location>
</feature>
<dbReference type="Pfam" id="PF00054">
    <property type="entry name" value="Laminin_G_1"/>
    <property type="match status" value="1"/>
</dbReference>
<feature type="compositionally biased region" description="Basic and acidic residues" evidence="3">
    <location>
        <begin position="246"/>
        <end position="258"/>
    </location>
</feature>
<feature type="disulfide bond" evidence="2">
    <location>
        <begin position="1026"/>
        <end position="1035"/>
    </location>
</feature>
<evidence type="ECO:0000313" key="6">
    <source>
        <dbReference type="EMBL" id="OXA50862.1"/>
    </source>
</evidence>
<dbReference type="PANTHER" id="PTHR15036">
    <property type="entry name" value="PIKACHURIN-LIKE PROTEIN"/>
    <property type="match status" value="1"/>
</dbReference>
<feature type="domain" description="EGF-like" evidence="5">
    <location>
        <begin position="1001"/>
        <end position="1036"/>
    </location>
</feature>
<dbReference type="SUPFAM" id="SSF57184">
    <property type="entry name" value="Growth factor receptor domain"/>
    <property type="match status" value="1"/>
</dbReference>